<name>A0ABU6Y6L4_9FABA</name>
<feature type="region of interest" description="Disordered" evidence="1">
    <location>
        <begin position="118"/>
        <end position="167"/>
    </location>
</feature>
<organism evidence="2 3">
    <name type="scientific">Stylosanthes scabra</name>
    <dbReference type="NCBI Taxonomy" id="79078"/>
    <lineage>
        <taxon>Eukaryota</taxon>
        <taxon>Viridiplantae</taxon>
        <taxon>Streptophyta</taxon>
        <taxon>Embryophyta</taxon>
        <taxon>Tracheophyta</taxon>
        <taxon>Spermatophyta</taxon>
        <taxon>Magnoliopsida</taxon>
        <taxon>eudicotyledons</taxon>
        <taxon>Gunneridae</taxon>
        <taxon>Pentapetalae</taxon>
        <taxon>rosids</taxon>
        <taxon>fabids</taxon>
        <taxon>Fabales</taxon>
        <taxon>Fabaceae</taxon>
        <taxon>Papilionoideae</taxon>
        <taxon>50 kb inversion clade</taxon>
        <taxon>dalbergioids sensu lato</taxon>
        <taxon>Dalbergieae</taxon>
        <taxon>Pterocarpus clade</taxon>
        <taxon>Stylosanthes</taxon>
    </lineage>
</organism>
<proteinExistence type="predicted"/>
<dbReference type="Proteomes" id="UP001341840">
    <property type="component" value="Unassembled WGS sequence"/>
</dbReference>
<keyword evidence="3" id="KW-1185">Reference proteome</keyword>
<evidence type="ECO:0000313" key="3">
    <source>
        <dbReference type="Proteomes" id="UP001341840"/>
    </source>
</evidence>
<dbReference type="EMBL" id="JASCZI010241705">
    <property type="protein sequence ID" value="MED6205410.1"/>
    <property type="molecule type" value="Genomic_DNA"/>
</dbReference>
<evidence type="ECO:0000256" key="1">
    <source>
        <dbReference type="SAM" id="MobiDB-lite"/>
    </source>
</evidence>
<protein>
    <submittedName>
        <fullName evidence="2">Uncharacterized protein</fullName>
    </submittedName>
</protein>
<feature type="compositionally biased region" description="Basic and acidic residues" evidence="1">
    <location>
        <begin position="125"/>
        <end position="145"/>
    </location>
</feature>
<gene>
    <name evidence="2" type="ORF">PIB30_017223</name>
</gene>
<sequence>MLLIITQHRLPTCEGRFAQLFEVANSNDPGPSVDFLQWWFLAAKRYPVPASPYHQLPADDIPVDATQRQFAPHPERPVVPDVPDNIRLARRMLVGTRTMSRDWQWLDEIMVDDAHAVQPAQRIRHMPEGRGRRRGGRDGGGRGEGGDTAPTQKIQGVASTSHAHHARTSTHAWLDRLSSPGLQQMIDEILMPCDDSYRPKFDGTQFDSQVHFDLNEPVSGPSQAFMALGGTPPSAHLPGESWEVPFMAPAAVPTPAALPAPAEQPD</sequence>
<accession>A0ABU6Y6L4</accession>
<reference evidence="2 3" key="1">
    <citation type="journal article" date="2023" name="Plants (Basel)">
        <title>Bridging the Gap: Combining Genomics and Transcriptomics Approaches to Understand Stylosanthes scabra, an Orphan Legume from the Brazilian Caatinga.</title>
        <authorList>
            <person name="Ferreira-Neto J.R.C."/>
            <person name="da Silva M.D."/>
            <person name="Binneck E."/>
            <person name="de Melo N.F."/>
            <person name="da Silva R.H."/>
            <person name="de Melo A.L.T.M."/>
            <person name="Pandolfi V."/>
            <person name="Bustamante F.O."/>
            <person name="Brasileiro-Vidal A.C."/>
            <person name="Benko-Iseppon A.M."/>
        </authorList>
    </citation>
    <scope>NUCLEOTIDE SEQUENCE [LARGE SCALE GENOMIC DNA]</scope>
    <source>
        <tissue evidence="2">Leaves</tissue>
    </source>
</reference>
<evidence type="ECO:0000313" key="2">
    <source>
        <dbReference type="EMBL" id="MED6205410.1"/>
    </source>
</evidence>
<comment type="caution">
    <text evidence="2">The sequence shown here is derived from an EMBL/GenBank/DDBJ whole genome shotgun (WGS) entry which is preliminary data.</text>
</comment>